<dbReference type="RefSeq" id="YP_009227267.1">
    <property type="nucleotide sequence ID" value="NC_029132.1"/>
</dbReference>
<evidence type="ECO:0000313" key="11">
    <source>
        <dbReference type="Proteomes" id="UP000169848"/>
    </source>
</evidence>
<accession>A0A109QII2</accession>
<feature type="transmembrane region" description="Helical" evidence="9">
    <location>
        <begin position="246"/>
        <end position="269"/>
    </location>
</feature>
<evidence type="ECO:0000256" key="1">
    <source>
        <dbReference type="ARBA" id="ARBA00022553"/>
    </source>
</evidence>
<name>A0A109QII2_9ALPH</name>
<keyword evidence="4" id="KW-1043">Host membrane</keyword>
<evidence type="ECO:0000256" key="4">
    <source>
        <dbReference type="ARBA" id="ARBA00022870"/>
    </source>
</evidence>
<keyword evidence="1" id="KW-0597">Phosphoprotein</keyword>
<evidence type="ECO:0000256" key="9">
    <source>
        <dbReference type="SAM" id="Phobius"/>
    </source>
</evidence>
<keyword evidence="11" id="KW-1185">Reference proteome</keyword>
<dbReference type="InterPro" id="IPR007626">
    <property type="entry name" value="Herpesvirus_viron_egress-type"/>
</dbReference>
<dbReference type="OrthoDB" id="14677at10239"/>
<evidence type="ECO:0000256" key="6">
    <source>
        <dbReference type="ARBA" id="ARBA00022989"/>
    </source>
</evidence>
<evidence type="ECO:0000256" key="8">
    <source>
        <dbReference type="ARBA" id="ARBA00043948"/>
    </source>
</evidence>
<evidence type="ECO:0000256" key="3">
    <source>
        <dbReference type="ARBA" id="ARBA00022692"/>
    </source>
</evidence>
<organism evidence="10 11">
    <name type="scientific">Macropodid alphaherpesvirus 1</name>
    <dbReference type="NCBI Taxonomy" id="137443"/>
    <lineage>
        <taxon>Viruses</taxon>
        <taxon>Duplodnaviria</taxon>
        <taxon>Heunggongvirae</taxon>
        <taxon>Peploviricota</taxon>
        <taxon>Herviviricetes</taxon>
        <taxon>Herpesvirales</taxon>
        <taxon>Orthoherpesviridae</taxon>
        <taxon>Alphaherpesvirinae</taxon>
        <taxon>Simplexvirus</taxon>
        <taxon>Simplexvirus macropodidalpha1</taxon>
    </lineage>
</organism>
<dbReference type="GO" id="GO:0044201">
    <property type="term" value="C:host cell nuclear inner membrane"/>
    <property type="evidence" value="ECO:0007669"/>
    <property type="project" value="UniProtKB-SubCell"/>
</dbReference>
<proteinExistence type="predicted"/>
<comment type="subcellular location">
    <subcellularLocation>
        <location evidence="8">Host nucleus inner membrane</location>
        <topology evidence="8">Single-pass membrane protein</topology>
    </subcellularLocation>
</comment>
<sequence>MSSYQKTNAFLQENTFDGLLYRIRSVAPTTMQAGVCGGGTYTPTKLPTQSIFQLYSFQGDGDTFLVEYVLSLMKAWAAVECNPYIRIQNTGVSILFEGFFDPPYDTPTIPATRGMMNVSLAASETTGISLRDIHSLKTHSGVDSRPMMAQLGAMFFIRTSHIQIAFRFLGPDNKDRVKQLVKLSGESFIRDHDLYRRRRRLQDSEEELSLALREMGNNQQPPSAPSKLTEYLRSLRRRLGVLCQQTWLVPVGGLLIGGIFWGAVSYGYVPAIKPTPPV</sequence>
<keyword evidence="5" id="KW-0426">Late protein</keyword>
<evidence type="ECO:0000256" key="5">
    <source>
        <dbReference type="ARBA" id="ARBA00022921"/>
    </source>
</evidence>
<gene>
    <name evidence="10" type="primary">UL34</name>
</gene>
<dbReference type="GeneID" id="26828109"/>
<protein>
    <submittedName>
        <fullName evidence="10">Nuclear egress membrane protein</fullName>
    </submittedName>
</protein>
<evidence type="ECO:0000256" key="2">
    <source>
        <dbReference type="ARBA" id="ARBA00022562"/>
    </source>
</evidence>
<dbReference type="EMBL" id="KT594769">
    <property type="protein sequence ID" value="AMB17047.1"/>
    <property type="molecule type" value="Genomic_DNA"/>
</dbReference>
<dbReference type="KEGG" id="vg:26828109"/>
<keyword evidence="2" id="KW-1048">Host nucleus</keyword>
<dbReference type="Pfam" id="PF04541">
    <property type="entry name" value="Herpes_U34"/>
    <property type="match status" value="1"/>
</dbReference>
<reference evidence="10 11" key="1">
    <citation type="journal article" date="2016" name="BMC Genomics">
        <title>The first genome sequence of a metatherian herpesvirus: Macropodid herpesvirus 1.</title>
        <authorList>
            <person name="Vaz P.K."/>
            <person name="Mahony T.J."/>
            <person name="Hartley C.A."/>
            <person name="Fowler E.V."/>
            <person name="Ficorilli N."/>
            <person name="Lee S.W."/>
            <person name="Gilkerson J.R."/>
            <person name="Browning G.F."/>
            <person name="Devlin J.M."/>
        </authorList>
    </citation>
    <scope>NUCLEOTIDE SEQUENCE [LARGE SCALE GENOMIC DNA]</scope>
    <source>
        <strain evidence="10">MaHV1.3076/08</strain>
    </source>
</reference>
<keyword evidence="7 9" id="KW-0472">Membrane</keyword>
<evidence type="ECO:0000313" key="10">
    <source>
        <dbReference type="EMBL" id="AMB17047.1"/>
    </source>
</evidence>
<keyword evidence="6 9" id="KW-1133">Transmembrane helix</keyword>
<keyword evidence="3 9" id="KW-0812">Transmembrane</keyword>
<evidence type="ECO:0000256" key="7">
    <source>
        <dbReference type="ARBA" id="ARBA00023136"/>
    </source>
</evidence>
<dbReference type="Proteomes" id="UP000169848">
    <property type="component" value="Segment"/>
</dbReference>